<dbReference type="PANTHER" id="PTHR38590:SF1">
    <property type="entry name" value="BLL0828 PROTEIN"/>
    <property type="match status" value="1"/>
</dbReference>
<protein>
    <submittedName>
        <fullName evidence="2">Endonuclease domain-containing protein</fullName>
    </submittedName>
</protein>
<dbReference type="InterPro" id="IPR011335">
    <property type="entry name" value="Restrct_endonuc-II-like"/>
</dbReference>
<dbReference type="GO" id="GO:0004519">
    <property type="term" value="F:endonuclease activity"/>
    <property type="evidence" value="ECO:0007669"/>
    <property type="project" value="UniProtKB-KW"/>
</dbReference>
<organism evidence="2 3">
    <name type="scientific">Devosia sediminis</name>
    <dbReference type="NCBI Taxonomy" id="2798801"/>
    <lineage>
        <taxon>Bacteria</taxon>
        <taxon>Pseudomonadati</taxon>
        <taxon>Pseudomonadota</taxon>
        <taxon>Alphaproteobacteria</taxon>
        <taxon>Hyphomicrobiales</taxon>
        <taxon>Devosiaceae</taxon>
        <taxon>Devosia</taxon>
    </lineage>
</organism>
<dbReference type="InterPro" id="IPR007569">
    <property type="entry name" value="DUF559"/>
</dbReference>
<dbReference type="RefSeq" id="WP_198877464.1">
    <property type="nucleotide sequence ID" value="NZ_JAEKMH010000004.1"/>
</dbReference>
<dbReference type="InterPro" id="IPR047216">
    <property type="entry name" value="Endonuclease_DUF559_bact"/>
</dbReference>
<dbReference type="SUPFAM" id="SSF52980">
    <property type="entry name" value="Restriction endonuclease-like"/>
    <property type="match status" value="1"/>
</dbReference>
<dbReference type="EMBL" id="JAEKMH010000004">
    <property type="protein sequence ID" value="MBJ3786261.1"/>
    <property type="molecule type" value="Genomic_DNA"/>
</dbReference>
<evidence type="ECO:0000259" key="1">
    <source>
        <dbReference type="Pfam" id="PF04480"/>
    </source>
</evidence>
<reference evidence="2" key="1">
    <citation type="submission" date="2020-12" db="EMBL/GenBank/DDBJ databases">
        <title>Devosia sp. MSA67 isolated from Mo River.</title>
        <authorList>
            <person name="Ma F."/>
            <person name="Zi Z."/>
        </authorList>
    </citation>
    <scope>NUCLEOTIDE SEQUENCE</scope>
    <source>
        <strain evidence="2">MSA67</strain>
    </source>
</reference>
<keyword evidence="2" id="KW-0255">Endonuclease</keyword>
<evidence type="ECO:0000313" key="2">
    <source>
        <dbReference type="EMBL" id="MBJ3786261.1"/>
    </source>
</evidence>
<gene>
    <name evidence="2" type="ORF">JEQ47_16170</name>
</gene>
<dbReference type="Gene3D" id="3.40.960.10">
    <property type="entry name" value="VSR Endonuclease"/>
    <property type="match status" value="1"/>
</dbReference>
<accession>A0A934IWA1</accession>
<dbReference type="AlphaFoldDB" id="A0A934IWA1"/>
<keyword evidence="2" id="KW-0540">Nuclease</keyword>
<comment type="caution">
    <text evidence="2">The sequence shown here is derived from an EMBL/GenBank/DDBJ whole genome shotgun (WGS) entry which is preliminary data.</text>
</comment>
<sequence length="120" mass="13540">MSQLARKLRKNPTPAEVRFWKIIASLRSQYHFRKQVQMGPYVVDFASHAARLVVEIDGETHFVGDAPHKDATRDAALAAHGYRVLRIPNDEVMRNPDGVFRAVILALKGPVDQAPPPQFR</sequence>
<feature type="domain" description="DUF559" evidence="1">
    <location>
        <begin position="2"/>
        <end position="107"/>
    </location>
</feature>
<dbReference type="CDD" id="cd01038">
    <property type="entry name" value="Endonuclease_DUF559"/>
    <property type="match status" value="1"/>
</dbReference>
<keyword evidence="2" id="KW-0378">Hydrolase</keyword>
<dbReference type="Pfam" id="PF04480">
    <property type="entry name" value="DUF559"/>
    <property type="match status" value="1"/>
</dbReference>
<proteinExistence type="predicted"/>
<dbReference type="Proteomes" id="UP000602124">
    <property type="component" value="Unassembled WGS sequence"/>
</dbReference>
<name>A0A934IWA1_9HYPH</name>
<dbReference type="PANTHER" id="PTHR38590">
    <property type="entry name" value="BLL0828 PROTEIN"/>
    <property type="match status" value="1"/>
</dbReference>
<evidence type="ECO:0000313" key="3">
    <source>
        <dbReference type="Proteomes" id="UP000602124"/>
    </source>
</evidence>
<keyword evidence="3" id="KW-1185">Reference proteome</keyword>